<reference evidence="2 3" key="1">
    <citation type="submission" date="2020-04" db="EMBL/GenBank/DDBJ databases">
        <authorList>
            <person name="De Canck E."/>
        </authorList>
    </citation>
    <scope>NUCLEOTIDE SEQUENCE [LARGE SCALE GENOMIC DNA]</scope>
    <source>
        <strain evidence="2 3">LMG 28688</strain>
    </source>
</reference>
<keyword evidence="1" id="KW-0812">Transmembrane</keyword>
<keyword evidence="1" id="KW-1133">Transmembrane helix</keyword>
<keyword evidence="1" id="KW-0472">Membrane</keyword>
<gene>
    <name evidence="2" type="ORF">LMG28688_02693</name>
</gene>
<evidence type="ECO:0000256" key="1">
    <source>
        <dbReference type="SAM" id="Phobius"/>
    </source>
</evidence>
<feature type="transmembrane region" description="Helical" evidence="1">
    <location>
        <begin position="27"/>
        <end position="48"/>
    </location>
</feature>
<evidence type="ECO:0000313" key="2">
    <source>
        <dbReference type="EMBL" id="CAB3788458.1"/>
    </source>
</evidence>
<sequence length="53" mass="5981">MPGLRLIRCAVRLFLIRSSDKLFRNAYVPFMRVIGVSDTFAIVPLVLLSGAMR</sequence>
<keyword evidence="3" id="KW-1185">Reference proteome</keyword>
<evidence type="ECO:0000313" key="3">
    <source>
        <dbReference type="Proteomes" id="UP000494119"/>
    </source>
</evidence>
<proteinExistence type="predicted"/>
<protein>
    <submittedName>
        <fullName evidence="2">Uncharacterized protein</fullName>
    </submittedName>
</protein>
<dbReference type="AlphaFoldDB" id="A0A6J5FZK5"/>
<dbReference type="Proteomes" id="UP000494119">
    <property type="component" value="Unassembled WGS sequence"/>
</dbReference>
<accession>A0A6J5FZK5</accession>
<name>A0A6J5FZK5_9BURK</name>
<organism evidence="2 3">
    <name type="scientific">Paraburkholderia caffeinitolerans</name>
    <dbReference type="NCBI Taxonomy" id="1723730"/>
    <lineage>
        <taxon>Bacteria</taxon>
        <taxon>Pseudomonadati</taxon>
        <taxon>Pseudomonadota</taxon>
        <taxon>Betaproteobacteria</taxon>
        <taxon>Burkholderiales</taxon>
        <taxon>Burkholderiaceae</taxon>
        <taxon>Paraburkholderia</taxon>
    </lineage>
</organism>
<dbReference type="EMBL" id="CADIKL010000011">
    <property type="protein sequence ID" value="CAB3788458.1"/>
    <property type="molecule type" value="Genomic_DNA"/>
</dbReference>